<organism evidence="1 2">
    <name type="scientific">Halosquirtibacter laminarini</name>
    <dbReference type="NCBI Taxonomy" id="3374600"/>
    <lineage>
        <taxon>Bacteria</taxon>
        <taxon>Pseudomonadati</taxon>
        <taxon>Bacteroidota</taxon>
        <taxon>Bacteroidia</taxon>
        <taxon>Marinilabiliales</taxon>
        <taxon>Prolixibacteraceae</taxon>
        <taxon>Halosquirtibacter</taxon>
    </lineage>
</organism>
<dbReference type="EMBL" id="CP081303">
    <property type="protein sequence ID" value="QZE12932.1"/>
    <property type="molecule type" value="Genomic_DNA"/>
</dbReference>
<evidence type="ECO:0000313" key="1">
    <source>
        <dbReference type="EMBL" id="QZE12932.1"/>
    </source>
</evidence>
<accession>A0AC61NLA9</accession>
<name>A0AC61NLA9_9BACT</name>
<evidence type="ECO:0000313" key="2">
    <source>
        <dbReference type="Proteomes" id="UP000826212"/>
    </source>
</evidence>
<reference evidence="1" key="1">
    <citation type="submission" date="2021-08" db="EMBL/GenBank/DDBJ databases">
        <title>Novel anaerobic bacterium isolated from sea squirt in East Sea, Republic of Korea.</title>
        <authorList>
            <person name="Nguyen T.H."/>
            <person name="Li Z."/>
            <person name="Lee Y.-J."/>
            <person name="Ko J."/>
            <person name="Kim S.-G."/>
        </authorList>
    </citation>
    <scope>NUCLEOTIDE SEQUENCE</scope>
    <source>
        <strain evidence="1">KCTC 25031</strain>
    </source>
</reference>
<protein>
    <submittedName>
        <fullName evidence="1">TonB family protein</fullName>
    </submittedName>
</protein>
<proteinExistence type="predicted"/>
<keyword evidence="2" id="KW-1185">Reference proteome</keyword>
<sequence length="238" mass="27542">MKQIILYIFILMSLSGYANRVYLNSDFKKTTKAKASYYRDIETENKIFVIKDFSITGIKLREGLFKDKSAKIKHGKIKEYYSWGNIAYISHYENNSLQGKRQSYYATGELKREEEFQHGELISGKCFNKDGTETPFFPSLKMPTFDSNNESLSAFINRNIYYPTEAYQLGKEGRVLVSFKVDSDGKVSNIKILKSSNILFNKEAKEIIRKTNKRWQSGLYENIPSAITMTIPIDFTLN</sequence>
<dbReference type="Proteomes" id="UP000826212">
    <property type="component" value="Chromosome"/>
</dbReference>
<gene>
    <name evidence="1" type="ORF">K4L44_10060</name>
</gene>